<dbReference type="Gramene" id="PRQ35161">
    <property type="protein sequence ID" value="PRQ35161"/>
    <property type="gene ID" value="RchiOBHm_Chr5g0076981"/>
</dbReference>
<comment type="caution">
    <text evidence="2">The sequence shown here is derived from an EMBL/GenBank/DDBJ whole genome shotgun (WGS) entry which is preliminary data.</text>
</comment>
<evidence type="ECO:0000256" key="1">
    <source>
        <dbReference type="SAM" id="MobiDB-lite"/>
    </source>
</evidence>
<gene>
    <name evidence="2" type="ORF">RchiOBHm_Chr5g0076981</name>
</gene>
<dbReference type="Proteomes" id="UP000238479">
    <property type="component" value="Chromosome 5"/>
</dbReference>
<sequence>MAPKLKMTKKRRLSEGDHSSADLCRAASYNESLSSEGNMREIKNDQTFVASIAESSFYDDSTHDQIMARTGQFPLKFQVIS</sequence>
<protein>
    <submittedName>
        <fullName evidence="2">Uncharacterized protein</fullName>
    </submittedName>
</protein>
<reference evidence="2 3" key="1">
    <citation type="journal article" date="2018" name="Nat. Genet.">
        <title>The Rosa genome provides new insights in the design of modern roses.</title>
        <authorList>
            <person name="Bendahmane M."/>
        </authorList>
    </citation>
    <scope>NUCLEOTIDE SEQUENCE [LARGE SCALE GENOMIC DNA]</scope>
    <source>
        <strain evidence="3">cv. Old Blush</strain>
    </source>
</reference>
<feature type="compositionally biased region" description="Basic residues" evidence="1">
    <location>
        <begin position="1"/>
        <end position="12"/>
    </location>
</feature>
<evidence type="ECO:0000313" key="2">
    <source>
        <dbReference type="EMBL" id="PRQ35161.1"/>
    </source>
</evidence>
<feature type="region of interest" description="Disordered" evidence="1">
    <location>
        <begin position="1"/>
        <end position="20"/>
    </location>
</feature>
<dbReference type="AlphaFoldDB" id="A0A2P6QLV7"/>
<proteinExistence type="predicted"/>
<organism evidence="2 3">
    <name type="scientific">Rosa chinensis</name>
    <name type="common">China rose</name>
    <dbReference type="NCBI Taxonomy" id="74649"/>
    <lineage>
        <taxon>Eukaryota</taxon>
        <taxon>Viridiplantae</taxon>
        <taxon>Streptophyta</taxon>
        <taxon>Embryophyta</taxon>
        <taxon>Tracheophyta</taxon>
        <taxon>Spermatophyta</taxon>
        <taxon>Magnoliopsida</taxon>
        <taxon>eudicotyledons</taxon>
        <taxon>Gunneridae</taxon>
        <taxon>Pentapetalae</taxon>
        <taxon>rosids</taxon>
        <taxon>fabids</taxon>
        <taxon>Rosales</taxon>
        <taxon>Rosaceae</taxon>
        <taxon>Rosoideae</taxon>
        <taxon>Rosoideae incertae sedis</taxon>
        <taxon>Rosa</taxon>
    </lineage>
</organism>
<evidence type="ECO:0000313" key="3">
    <source>
        <dbReference type="Proteomes" id="UP000238479"/>
    </source>
</evidence>
<dbReference type="EMBL" id="PDCK01000043">
    <property type="protein sequence ID" value="PRQ35161.1"/>
    <property type="molecule type" value="Genomic_DNA"/>
</dbReference>
<name>A0A2P6QLV7_ROSCH</name>
<keyword evidence="3" id="KW-1185">Reference proteome</keyword>
<accession>A0A2P6QLV7</accession>